<dbReference type="EMBL" id="HG806370">
    <property type="protein sequence ID" value="CDW58569.1"/>
    <property type="molecule type" value="Genomic_DNA"/>
</dbReference>
<keyword evidence="4" id="KW-1015">Disulfide bond</keyword>
<dbReference type="PANTHER" id="PTHR23259">
    <property type="entry name" value="RIDDLE"/>
    <property type="match status" value="1"/>
</dbReference>
<dbReference type="FunFam" id="2.10.25.10:FF:000055">
    <property type="entry name" value="alpha-tectorin isoform X1"/>
    <property type="match status" value="1"/>
</dbReference>
<dbReference type="InterPro" id="IPR051368">
    <property type="entry name" value="SerProtInhib-TIL_Domain"/>
</dbReference>
<dbReference type="InterPro" id="IPR036084">
    <property type="entry name" value="Ser_inhib-like_sf"/>
</dbReference>
<keyword evidence="2" id="KW-0646">Protease inhibitor</keyword>
<evidence type="ECO:0000256" key="4">
    <source>
        <dbReference type="ARBA" id="ARBA00023157"/>
    </source>
</evidence>
<comment type="similarity">
    <text evidence="1">Belongs to the serine protease inhibitor-like (TIL domain-containing) family.</text>
</comment>
<evidence type="ECO:0000256" key="3">
    <source>
        <dbReference type="ARBA" id="ARBA00022900"/>
    </source>
</evidence>
<dbReference type="Gene3D" id="2.10.25.10">
    <property type="entry name" value="Laminin"/>
    <property type="match status" value="1"/>
</dbReference>
<evidence type="ECO:0000256" key="1">
    <source>
        <dbReference type="ARBA" id="ARBA00007611"/>
    </source>
</evidence>
<reference evidence="6" key="1">
    <citation type="submission" date="2014-01" db="EMBL/GenBank/DDBJ databases">
        <authorList>
            <person name="Aslett M."/>
        </authorList>
    </citation>
    <scope>NUCLEOTIDE SEQUENCE</scope>
</reference>
<evidence type="ECO:0000313" key="7">
    <source>
        <dbReference type="Proteomes" id="UP000030665"/>
    </source>
</evidence>
<proteinExistence type="inferred from homology"/>
<accession>A0A077ZFF3</accession>
<dbReference type="STRING" id="36087.A0A077ZFF3"/>
<evidence type="ECO:0000259" key="5">
    <source>
        <dbReference type="Pfam" id="PF01826"/>
    </source>
</evidence>
<gene>
    <name evidence="6" type="ORF">TTRE_0000688901</name>
</gene>
<protein>
    <submittedName>
        <fullName evidence="6">Chymotrypsin-elastase inhibitor ixodidin</fullName>
    </submittedName>
</protein>
<dbReference type="GO" id="GO:0004867">
    <property type="term" value="F:serine-type endopeptidase inhibitor activity"/>
    <property type="evidence" value="ECO:0007669"/>
    <property type="project" value="UniProtKB-KW"/>
</dbReference>
<sequence length="119" mass="12875">MRKPSTDKVISLCQPQCGPNEQFTSCGTACPLTCEDVKNPTPKACTLQCVPGCFCKEGYALDASKKCVPESKLHDACIFSGGTHRSRNSCKGTNCHCRTRVIFASSLTDFNHVMVMPAP</sequence>
<name>A0A077ZFF3_TRITR</name>
<keyword evidence="7" id="KW-1185">Reference proteome</keyword>
<reference evidence="6" key="2">
    <citation type="submission" date="2014-03" db="EMBL/GenBank/DDBJ databases">
        <title>The whipworm genome and dual-species transcriptomics of an intimate host-pathogen interaction.</title>
        <authorList>
            <person name="Foth B.J."/>
            <person name="Tsai I.J."/>
            <person name="Reid A.J."/>
            <person name="Bancroft A.J."/>
            <person name="Nichol S."/>
            <person name="Tracey A."/>
            <person name="Holroyd N."/>
            <person name="Cotton J.A."/>
            <person name="Stanley E.J."/>
            <person name="Zarowiecki M."/>
            <person name="Liu J.Z."/>
            <person name="Huckvale T."/>
            <person name="Cooper P.J."/>
            <person name="Grencis R.K."/>
            <person name="Berriman M."/>
        </authorList>
    </citation>
    <scope>NUCLEOTIDE SEQUENCE [LARGE SCALE GENOMIC DNA]</scope>
</reference>
<feature type="domain" description="TIL" evidence="5">
    <location>
        <begin position="17"/>
        <end position="71"/>
    </location>
</feature>
<dbReference type="PANTHER" id="PTHR23259:SF70">
    <property type="entry name" value="ACCESSORY GLAND PROTEIN ACP62F-RELATED"/>
    <property type="match status" value="1"/>
</dbReference>
<dbReference type="SUPFAM" id="SSF57567">
    <property type="entry name" value="Serine protease inhibitors"/>
    <property type="match status" value="1"/>
</dbReference>
<dbReference type="InterPro" id="IPR002919">
    <property type="entry name" value="TIL_dom"/>
</dbReference>
<dbReference type="AlphaFoldDB" id="A0A077ZFF3"/>
<dbReference type="Pfam" id="PF01826">
    <property type="entry name" value="TIL"/>
    <property type="match status" value="1"/>
</dbReference>
<keyword evidence="3" id="KW-0722">Serine protease inhibitor</keyword>
<evidence type="ECO:0000256" key="2">
    <source>
        <dbReference type="ARBA" id="ARBA00022690"/>
    </source>
</evidence>
<dbReference type="Proteomes" id="UP000030665">
    <property type="component" value="Unassembled WGS sequence"/>
</dbReference>
<evidence type="ECO:0000313" key="6">
    <source>
        <dbReference type="EMBL" id="CDW58569.1"/>
    </source>
</evidence>
<dbReference type="CDD" id="cd19941">
    <property type="entry name" value="TIL"/>
    <property type="match status" value="1"/>
</dbReference>
<dbReference type="OrthoDB" id="5912264at2759"/>
<organism evidence="6 7">
    <name type="scientific">Trichuris trichiura</name>
    <name type="common">Whipworm</name>
    <name type="synonym">Trichocephalus trichiurus</name>
    <dbReference type="NCBI Taxonomy" id="36087"/>
    <lineage>
        <taxon>Eukaryota</taxon>
        <taxon>Metazoa</taxon>
        <taxon>Ecdysozoa</taxon>
        <taxon>Nematoda</taxon>
        <taxon>Enoplea</taxon>
        <taxon>Dorylaimia</taxon>
        <taxon>Trichinellida</taxon>
        <taxon>Trichuridae</taxon>
        <taxon>Trichuris</taxon>
    </lineage>
</organism>